<dbReference type="RefSeq" id="WP_226342966.1">
    <property type="nucleotide sequence ID" value="NZ_CP086065.1"/>
</dbReference>
<accession>A0A6H1Q9J9</accession>
<keyword evidence="1" id="KW-0614">Plasmid</keyword>
<sequence length="249" mass="27665">MATVDWELVGQARWYDCKLGKLKDVELARLIGSTPHRIRRRREQLGIAPWSVGQMIEPYKNLLGFAPDSAIAARCGVTNKSVKAYRESLGILPVFRPAPRKQVLPLSHDLRPYKSLFGYVSDQEIARLASVDLAMVQEVREGLGFEPVQPIPGDSPPTPIPDYHGPWLGYESLLATMTPTEICRQVGVPYPVIVQRCAFLGIQPYKRVSVASRYDHLLGKVPDALVAKLAGVSRASIGVRRKRLASRKS</sequence>
<evidence type="ECO:0000313" key="1">
    <source>
        <dbReference type="EMBL" id="QIZ23507.1"/>
    </source>
</evidence>
<reference evidence="1" key="1">
    <citation type="submission" date="2020-01" db="EMBL/GenBank/DDBJ databases">
        <authorList>
            <person name="Zhou D."/>
        </authorList>
    </citation>
    <scope>NUCLEOTIDE SEQUENCE</scope>
    <source>
        <strain evidence="1">PA15W</strain>
        <plasmid evidence="1">pPA15W-IMP</plasmid>
    </source>
</reference>
<dbReference type="EMBL" id="MN961673">
    <property type="protein sequence ID" value="QIZ23507.1"/>
    <property type="molecule type" value="Genomic_DNA"/>
</dbReference>
<proteinExistence type="predicted"/>
<geneLocation type="plasmid" evidence="1">
    <name>pPA15W-IMP</name>
</geneLocation>
<protein>
    <submittedName>
        <fullName evidence="1">Uncharacterized protein</fullName>
    </submittedName>
</protein>
<name>A0A6H1Q9J9_PSEAI</name>
<dbReference type="AlphaFoldDB" id="A0A6H1Q9J9"/>
<organism evidence="1">
    <name type="scientific">Pseudomonas aeruginosa</name>
    <dbReference type="NCBI Taxonomy" id="287"/>
    <lineage>
        <taxon>Bacteria</taxon>
        <taxon>Pseudomonadati</taxon>
        <taxon>Pseudomonadota</taxon>
        <taxon>Gammaproteobacteria</taxon>
        <taxon>Pseudomonadales</taxon>
        <taxon>Pseudomonadaceae</taxon>
        <taxon>Pseudomonas</taxon>
    </lineage>
</organism>